<accession>A0A388KQE7</accession>
<comment type="caution">
    <text evidence="2">The sequence shown here is derived from an EMBL/GenBank/DDBJ whole genome shotgun (WGS) entry which is preliminary data.</text>
</comment>
<feature type="region of interest" description="Disordered" evidence="1">
    <location>
        <begin position="804"/>
        <end position="832"/>
    </location>
</feature>
<feature type="region of interest" description="Disordered" evidence="1">
    <location>
        <begin position="596"/>
        <end position="638"/>
    </location>
</feature>
<reference evidence="2 3" key="1">
    <citation type="journal article" date="2018" name="Cell">
        <title>The Chara Genome: Secondary Complexity and Implications for Plant Terrestrialization.</title>
        <authorList>
            <person name="Nishiyama T."/>
            <person name="Sakayama H."/>
            <person name="Vries J.D."/>
            <person name="Buschmann H."/>
            <person name="Saint-Marcoux D."/>
            <person name="Ullrich K.K."/>
            <person name="Haas F.B."/>
            <person name="Vanderstraeten L."/>
            <person name="Becker D."/>
            <person name="Lang D."/>
            <person name="Vosolsobe S."/>
            <person name="Rombauts S."/>
            <person name="Wilhelmsson P.K.I."/>
            <person name="Janitza P."/>
            <person name="Kern R."/>
            <person name="Heyl A."/>
            <person name="Rumpler F."/>
            <person name="Villalobos L.I.A.C."/>
            <person name="Clay J.M."/>
            <person name="Skokan R."/>
            <person name="Toyoda A."/>
            <person name="Suzuki Y."/>
            <person name="Kagoshima H."/>
            <person name="Schijlen E."/>
            <person name="Tajeshwar N."/>
            <person name="Catarino B."/>
            <person name="Hetherington A.J."/>
            <person name="Saltykova A."/>
            <person name="Bonnot C."/>
            <person name="Breuninger H."/>
            <person name="Symeonidi A."/>
            <person name="Radhakrishnan G.V."/>
            <person name="Van Nieuwerburgh F."/>
            <person name="Deforce D."/>
            <person name="Chang C."/>
            <person name="Karol K.G."/>
            <person name="Hedrich R."/>
            <person name="Ulvskov P."/>
            <person name="Glockner G."/>
            <person name="Delwiche C.F."/>
            <person name="Petrasek J."/>
            <person name="Van de Peer Y."/>
            <person name="Friml J."/>
            <person name="Beilby M."/>
            <person name="Dolan L."/>
            <person name="Kohara Y."/>
            <person name="Sugano S."/>
            <person name="Fujiyama A."/>
            <person name="Delaux P.-M."/>
            <person name="Quint M."/>
            <person name="TheiBen G."/>
            <person name="Hagemann M."/>
            <person name="Harholt J."/>
            <person name="Dunand C."/>
            <person name="Zachgo S."/>
            <person name="Langdale J."/>
            <person name="Maumus F."/>
            <person name="Straeten D.V.D."/>
            <person name="Gould S.B."/>
            <person name="Rensing S.A."/>
        </authorList>
    </citation>
    <scope>NUCLEOTIDE SEQUENCE [LARGE SCALE GENOMIC DNA]</scope>
    <source>
        <strain evidence="2 3">S276</strain>
    </source>
</reference>
<feature type="region of interest" description="Disordered" evidence="1">
    <location>
        <begin position="545"/>
        <end position="577"/>
    </location>
</feature>
<name>A0A388KQE7_CHABU</name>
<dbReference type="AlphaFoldDB" id="A0A388KQE7"/>
<evidence type="ECO:0000313" key="3">
    <source>
        <dbReference type="Proteomes" id="UP000265515"/>
    </source>
</evidence>
<dbReference type="Gramene" id="GBG72300">
    <property type="protein sequence ID" value="GBG72300"/>
    <property type="gene ID" value="CBR_g11228"/>
</dbReference>
<dbReference type="EMBL" id="BFEA01000162">
    <property type="protein sequence ID" value="GBG72300.1"/>
    <property type="molecule type" value="Genomic_DNA"/>
</dbReference>
<feature type="compositionally biased region" description="Low complexity" evidence="1">
    <location>
        <begin position="804"/>
        <end position="821"/>
    </location>
</feature>
<protein>
    <submittedName>
        <fullName evidence="2">Uncharacterized protein</fullName>
    </submittedName>
</protein>
<feature type="compositionally biased region" description="Basic and acidic residues" evidence="1">
    <location>
        <begin position="549"/>
        <end position="563"/>
    </location>
</feature>
<dbReference type="Proteomes" id="UP000265515">
    <property type="component" value="Unassembled WGS sequence"/>
</dbReference>
<evidence type="ECO:0000256" key="1">
    <source>
        <dbReference type="SAM" id="MobiDB-lite"/>
    </source>
</evidence>
<feature type="region of interest" description="Disordered" evidence="1">
    <location>
        <begin position="265"/>
        <end position="358"/>
    </location>
</feature>
<proteinExistence type="predicted"/>
<feature type="compositionally biased region" description="Polar residues" evidence="1">
    <location>
        <begin position="564"/>
        <end position="573"/>
    </location>
</feature>
<sequence length="850" mass="95661">MEDRVRLSLGKCYDGGVFHLASDLGEVVEDERGRRFRVNESLDAIKEKWLKERMVIFIFQEESRNLARGVKEDMVRAYEDGWFARRLFSPDVRRDRIKFEGPNVISYVAKAVEVATWLVQKGSSNLNLKGVDYPVIFKPWMMKGELKELRFKDAEVNFWITALRVPLEAMYYLPSTAEGFFGGVKHMHPPEANRSRPKLMNIKLDMDTSASFWVDDTLTIESPKGEVWKVEIATPFSDWCRKCRWFFHMEENCPRNVVDARPRKQWNSAPHPRQQVEAVPASQREASQAATNIPAGQAAPQPYRPPYRRDLENQASTLPSRDQSSAAHPHIGPLQPVRPPAQQRAHSQAGQGVGFQPQWGGALAMQGIPHTQGGYQELPHRPFPTHLLPDASGQIQGAAGEIQANTMVPPWPLHSHWQGYYPPPNPPPPLPPPAPQGFLPYSHNPLFDPALSGGRMLQPLAERPIQQQVYLEFLRDNHYMRQGEETVVPHSLVYDRLAQGLGLQGCGQEAPRYSYPEGNGRAPNPRGAVEYGSLFRGGGQVDASGRFYGGDRRVDSTLRRRETPQFSRSSNSKVAMGSELQGDELLAAGINPFYEEKSESSTNSSAGSRRRAGAESFIRSKNTRPENEDGKQSSSQYDPQLLVERRMIPLVCTKARYAVYFLGLADGDDRSYLPSEQTEKTPTPLEVVARTKRLFGESFPIRVVPRSSMVRCVVPLQDKVYKLYFPIVDARIDPSTADSLTEAGVRWFPLEVVWERNSQKLEEITLTPEVSALLLLKVNDKLLDKENLHSTFLMNALADPWRSASQSAQSQSSNRSSMLQSPPAAWGRWADEMQESNRIQLPAENVPADG</sequence>
<organism evidence="2 3">
    <name type="scientific">Chara braunii</name>
    <name type="common">Braun's stonewort</name>
    <dbReference type="NCBI Taxonomy" id="69332"/>
    <lineage>
        <taxon>Eukaryota</taxon>
        <taxon>Viridiplantae</taxon>
        <taxon>Streptophyta</taxon>
        <taxon>Charophyceae</taxon>
        <taxon>Charales</taxon>
        <taxon>Characeae</taxon>
        <taxon>Chara</taxon>
    </lineage>
</organism>
<gene>
    <name evidence="2" type="ORF">CBR_g11228</name>
</gene>
<feature type="compositionally biased region" description="Polar residues" evidence="1">
    <location>
        <begin position="313"/>
        <end position="326"/>
    </location>
</feature>
<keyword evidence="3" id="KW-1185">Reference proteome</keyword>
<evidence type="ECO:0000313" key="2">
    <source>
        <dbReference type="EMBL" id="GBG72300.1"/>
    </source>
</evidence>